<keyword evidence="2" id="KW-1185">Reference proteome</keyword>
<proteinExistence type="predicted"/>
<reference evidence="1 2" key="1">
    <citation type="submission" date="2023-03" db="EMBL/GenBank/DDBJ databases">
        <title>High recombination rates correlate with genetic variation in Cardiocondyla obscurior ants.</title>
        <authorList>
            <person name="Errbii M."/>
        </authorList>
    </citation>
    <scope>NUCLEOTIDE SEQUENCE [LARGE SCALE GENOMIC DNA]</scope>
    <source>
        <strain evidence="1">Alpha-2009</strain>
        <tissue evidence="1">Whole body</tissue>
    </source>
</reference>
<gene>
    <name evidence="1" type="ORF">PUN28_020053</name>
</gene>
<name>A0AAW2EAD1_9HYME</name>
<sequence>MLNVSGLTKISSRFEAFLLKKKPLFLTQRETPVVFSISRGNKIILQIVSVKMVSQKYLELLFFSILLNHSCVPDDKML</sequence>
<accession>A0AAW2EAD1</accession>
<comment type="caution">
    <text evidence="1">The sequence shown here is derived from an EMBL/GenBank/DDBJ whole genome shotgun (WGS) entry which is preliminary data.</text>
</comment>
<dbReference type="EMBL" id="JADYXP020000028">
    <property type="protein sequence ID" value="KAL0099211.1"/>
    <property type="molecule type" value="Genomic_DNA"/>
</dbReference>
<evidence type="ECO:0000313" key="2">
    <source>
        <dbReference type="Proteomes" id="UP001430953"/>
    </source>
</evidence>
<dbReference type="AlphaFoldDB" id="A0AAW2EAD1"/>
<dbReference type="Proteomes" id="UP001430953">
    <property type="component" value="Unassembled WGS sequence"/>
</dbReference>
<protein>
    <submittedName>
        <fullName evidence="1">Uncharacterized protein</fullName>
    </submittedName>
</protein>
<organism evidence="1 2">
    <name type="scientific">Cardiocondyla obscurior</name>
    <dbReference type="NCBI Taxonomy" id="286306"/>
    <lineage>
        <taxon>Eukaryota</taxon>
        <taxon>Metazoa</taxon>
        <taxon>Ecdysozoa</taxon>
        <taxon>Arthropoda</taxon>
        <taxon>Hexapoda</taxon>
        <taxon>Insecta</taxon>
        <taxon>Pterygota</taxon>
        <taxon>Neoptera</taxon>
        <taxon>Endopterygota</taxon>
        <taxon>Hymenoptera</taxon>
        <taxon>Apocrita</taxon>
        <taxon>Aculeata</taxon>
        <taxon>Formicoidea</taxon>
        <taxon>Formicidae</taxon>
        <taxon>Myrmicinae</taxon>
        <taxon>Cardiocondyla</taxon>
    </lineage>
</organism>
<evidence type="ECO:0000313" key="1">
    <source>
        <dbReference type="EMBL" id="KAL0099211.1"/>
    </source>
</evidence>